<evidence type="ECO:0000256" key="2">
    <source>
        <dbReference type="ARBA" id="ARBA00022803"/>
    </source>
</evidence>
<dbReference type="PANTHER" id="PTHR44227">
    <property type="match status" value="1"/>
</dbReference>
<keyword evidence="4" id="KW-1133">Transmembrane helix</keyword>
<feature type="transmembrane region" description="Helical" evidence="4">
    <location>
        <begin position="313"/>
        <end position="336"/>
    </location>
</feature>
<feature type="repeat" description="TPR" evidence="3">
    <location>
        <begin position="483"/>
        <end position="516"/>
    </location>
</feature>
<reference evidence="5 6" key="1">
    <citation type="submission" date="2017-01" db="EMBL/GenBank/DDBJ databases">
        <title>First insights into the biology of 'candidatus Vampirococcus archaeovorus'.</title>
        <authorList>
            <person name="Kizina J."/>
            <person name="Jordan S."/>
            <person name="Stueber K."/>
            <person name="Reinhardt R."/>
            <person name="Harder J."/>
        </authorList>
    </citation>
    <scope>NUCLEOTIDE SEQUENCE [LARGE SCALE GENOMIC DNA]</scope>
    <source>
        <strain evidence="5 6">LiM</strain>
    </source>
</reference>
<feature type="repeat" description="TPR" evidence="3">
    <location>
        <begin position="449"/>
        <end position="482"/>
    </location>
</feature>
<feature type="transmembrane region" description="Helical" evidence="4">
    <location>
        <begin position="129"/>
        <end position="148"/>
    </location>
</feature>
<evidence type="ECO:0000313" key="5">
    <source>
        <dbReference type="EMBL" id="QAT16358.1"/>
    </source>
</evidence>
<keyword evidence="6" id="KW-1185">Reference proteome</keyword>
<feature type="transmembrane region" description="Helical" evidence="4">
    <location>
        <begin position="373"/>
        <end position="397"/>
    </location>
</feature>
<dbReference type="InterPro" id="IPR052346">
    <property type="entry name" value="O-mannosyl-transferase_TMTC"/>
</dbReference>
<dbReference type="SUPFAM" id="SSF48452">
    <property type="entry name" value="TPR-like"/>
    <property type="match status" value="1"/>
</dbReference>
<gene>
    <name evidence="5" type="ORF">BU251_00710</name>
</gene>
<keyword evidence="2 3" id="KW-0802">TPR repeat</keyword>
<dbReference type="InterPro" id="IPR011990">
    <property type="entry name" value="TPR-like_helical_dom_sf"/>
</dbReference>
<keyword evidence="4" id="KW-0472">Membrane</keyword>
<dbReference type="EMBL" id="CP019384">
    <property type="protein sequence ID" value="QAT16358.1"/>
    <property type="molecule type" value="Genomic_DNA"/>
</dbReference>
<protein>
    <submittedName>
        <fullName evidence="5">TPR repeat</fullName>
    </submittedName>
</protein>
<dbReference type="Pfam" id="PF13432">
    <property type="entry name" value="TPR_16"/>
    <property type="match status" value="2"/>
</dbReference>
<feature type="transmembrane region" description="Helical" evidence="4">
    <location>
        <begin position="180"/>
        <end position="207"/>
    </location>
</feature>
<feature type="repeat" description="TPR" evidence="3">
    <location>
        <begin position="551"/>
        <end position="584"/>
    </location>
</feature>
<dbReference type="PROSITE" id="PS50293">
    <property type="entry name" value="TPR_REGION"/>
    <property type="match status" value="3"/>
</dbReference>
<dbReference type="SMART" id="SM00671">
    <property type="entry name" value="SEL1"/>
    <property type="match status" value="4"/>
</dbReference>
<evidence type="ECO:0000256" key="1">
    <source>
        <dbReference type="ARBA" id="ARBA00022737"/>
    </source>
</evidence>
<feature type="transmembrane region" description="Helical" evidence="4">
    <location>
        <begin position="154"/>
        <end position="173"/>
    </location>
</feature>
<dbReference type="Proteomes" id="UP000287243">
    <property type="component" value="Chromosome"/>
</dbReference>
<feature type="repeat" description="TPR" evidence="3">
    <location>
        <begin position="415"/>
        <end position="448"/>
    </location>
</feature>
<dbReference type="InterPro" id="IPR006597">
    <property type="entry name" value="Sel1-like"/>
</dbReference>
<dbReference type="InterPro" id="IPR019734">
    <property type="entry name" value="TPR_rpt"/>
</dbReference>
<feature type="transmembrane region" description="Helical" evidence="4">
    <location>
        <begin position="104"/>
        <end position="122"/>
    </location>
</feature>
<evidence type="ECO:0000256" key="3">
    <source>
        <dbReference type="PROSITE-ProRule" id="PRU00339"/>
    </source>
</evidence>
<feature type="transmembrane region" description="Helical" evidence="4">
    <location>
        <begin position="12"/>
        <end position="31"/>
    </location>
</feature>
<dbReference type="RefSeq" id="WP_164908792.1">
    <property type="nucleotide sequence ID" value="NZ_CP019384.1"/>
</dbReference>
<dbReference type="Pfam" id="PF00515">
    <property type="entry name" value="TPR_1"/>
    <property type="match status" value="1"/>
</dbReference>
<dbReference type="Pfam" id="PF13424">
    <property type="entry name" value="TPR_12"/>
    <property type="match status" value="1"/>
</dbReference>
<dbReference type="AlphaFoldDB" id="A0A410P2P9"/>
<keyword evidence="4" id="KW-0812">Transmembrane</keyword>
<name>A0A410P2P9_VELA1</name>
<feature type="repeat" description="TPR" evidence="3">
    <location>
        <begin position="585"/>
        <end position="618"/>
    </location>
</feature>
<evidence type="ECO:0000313" key="6">
    <source>
        <dbReference type="Proteomes" id="UP000287243"/>
    </source>
</evidence>
<dbReference type="SMART" id="SM00028">
    <property type="entry name" value="TPR"/>
    <property type="match status" value="7"/>
</dbReference>
<dbReference type="PANTHER" id="PTHR44227:SF3">
    <property type="entry name" value="PROTEIN O-MANNOSYL-TRANSFERASE TMTC4"/>
    <property type="match status" value="1"/>
</dbReference>
<proteinExistence type="predicted"/>
<evidence type="ECO:0000256" key="4">
    <source>
        <dbReference type="SAM" id="Phobius"/>
    </source>
</evidence>
<keyword evidence="1" id="KW-0677">Repeat</keyword>
<organism evidence="5 6">
    <name type="scientific">Velamenicoccus archaeovorus</name>
    <dbReference type="NCBI Taxonomy" id="1930593"/>
    <lineage>
        <taxon>Bacteria</taxon>
        <taxon>Pseudomonadati</taxon>
        <taxon>Candidatus Omnitrophota</taxon>
        <taxon>Candidatus Velamenicoccus</taxon>
    </lineage>
</organism>
<feature type="transmembrane region" description="Helical" evidence="4">
    <location>
        <begin position="342"/>
        <end position="361"/>
    </location>
</feature>
<accession>A0A410P2P9</accession>
<feature type="transmembrane region" description="Helical" evidence="4">
    <location>
        <begin position="254"/>
        <end position="274"/>
    </location>
</feature>
<dbReference type="PROSITE" id="PS50005">
    <property type="entry name" value="TPR"/>
    <property type="match status" value="6"/>
</dbReference>
<dbReference type="Gene3D" id="1.25.40.10">
    <property type="entry name" value="Tetratricopeptide repeat domain"/>
    <property type="match status" value="2"/>
</dbReference>
<dbReference type="KEGG" id="vai:BU251_00710"/>
<sequence length="655" mass="73877">MFLSQKNPSGRRFIFFICCFVFFAFIFSVYARVLSAPFLWDDEYLIGNNSALRSAGGLLKAMASDLGACAGEKWNFFRPLQLFSLAANYSFCGLDPFGYHATNVLLHGLTSFLLGLLFWVLFRRLLLACLAGLFFSVHPLHTEAVAYISGRADILSLFFICLALICYLQGLSLKGFVYDAGLFFSFVLALLAKESSLVFPVLCLITHVVTTARPSWRKLFWMLAAVIFYASVRYLALGIPGLSQHGALPFMQRCAGFFAAVATYARLLFFPWPLHMEYGLKVYSFRDPVVMAGVGVFIGLVVLCLSAVKKRPVIFFGCCWFLAGLLPVSNLIPLNAAIAEHWLYLPSAGFFLVVAALWDGALDAAPRRTARRIGLWAAAGLLVICYATMTTFQLGYWRDPRYFYERTLVYAPDSPRIYNQLGILDMREQRYEEARQLFEKALRMSPRYAKAYNNLGQYYRQTKRPREALDFYWKAIALKEDYAPAYNNLCQAYADLGRYNDALPACRRALELDPDSPEALSNMGGVYYRLGEKLKAQQYFVRAVEGGLPSPEALNNLGVLFLEKGDYASAENFLRESLRLRPLDAQTHNNLAMALVFSGRPREAIGHFERAIALDPSSSATWVNLALIYTRLKEFEKAAFCYQEARKLGHEDPTL</sequence>
<feature type="transmembrane region" description="Helical" evidence="4">
    <location>
        <begin position="219"/>
        <end position="242"/>
    </location>
</feature>
<feature type="repeat" description="TPR" evidence="3">
    <location>
        <begin position="619"/>
        <end position="652"/>
    </location>
</feature>
<feature type="transmembrane region" description="Helical" evidence="4">
    <location>
        <begin position="289"/>
        <end position="308"/>
    </location>
</feature>